<dbReference type="Proteomes" id="UP000632498">
    <property type="component" value="Unassembled WGS sequence"/>
</dbReference>
<protein>
    <submittedName>
        <fullName evidence="3">Flagellar motor protein MotA</fullName>
    </submittedName>
</protein>
<keyword evidence="3" id="KW-0282">Flagellum</keyword>
<evidence type="ECO:0000313" key="4">
    <source>
        <dbReference type="Proteomes" id="UP000632498"/>
    </source>
</evidence>
<dbReference type="EMBL" id="BMHV01000003">
    <property type="protein sequence ID" value="GGF54402.1"/>
    <property type="molecule type" value="Genomic_DNA"/>
</dbReference>
<accession>A0A917BSK1</accession>
<feature type="transmembrane region" description="Helical" evidence="2">
    <location>
        <begin position="7"/>
        <end position="27"/>
    </location>
</feature>
<feature type="transmembrane region" description="Helical" evidence="2">
    <location>
        <begin position="129"/>
        <end position="147"/>
    </location>
</feature>
<organism evidence="3 4">
    <name type="scientific">Terasakiella brassicae</name>
    <dbReference type="NCBI Taxonomy" id="1634917"/>
    <lineage>
        <taxon>Bacteria</taxon>
        <taxon>Pseudomonadati</taxon>
        <taxon>Pseudomonadota</taxon>
        <taxon>Alphaproteobacteria</taxon>
        <taxon>Rhodospirillales</taxon>
        <taxon>Terasakiellaceae</taxon>
        <taxon>Terasakiella</taxon>
    </lineage>
</organism>
<dbReference type="AlphaFoldDB" id="A0A917BSK1"/>
<reference evidence="3" key="1">
    <citation type="journal article" date="2014" name="Int. J. Syst. Evol. Microbiol.">
        <title>Complete genome sequence of Corynebacterium casei LMG S-19264T (=DSM 44701T), isolated from a smear-ripened cheese.</title>
        <authorList>
            <consortium name="US DOE Joint Genome Institute (JGI-PGF)"/>
            <person name="Walter F."/>
            <person name="Albersmeier A."/>
            <person name="Kalinowski J."/>
            <person name="Ruckert C."/>
        </authorList>
    </citation>
    <scope>NUCLEOTIDE SEQUENCE</scope>
    <source>
        <strain evidence="3">CGMCC 1.15254</strain>
    </source>
</reference>
<keyword evidence="2" id="KW-0812">Transmembrane</keyword>
<comment type="caution">
    <text evidence="3">The sequence shown here is derived from an EMBL/GenBank/DDBJ whole genome shotgun (WGS) entry which is preliminary data.</text>
</comment>
<keyword evidence="3" id="KW-0969">Cilium</keyword>
<sequence length="377" mass="41116">MTRPKRYLIRMVLFLLAVVAAAILLFGQLQDAFFANAALNGLILGVLLIGIFNNFRQVLMLDPEVRWIEDFKSDRPGVRSDSSPRLLAPMATMLREREGGQFTLSALSTRSLLDGIATRLEEQRDLSRYNIGLLIFLGLLGTFWGLLSTVGSIGDVISNITIGNGGDLGVVFNELKRGLEAPIEGMGTAFSSSLFGLAGSLVLGFLDLQTGQSQNRFYTDLEDWLASQTRLSSGALSDAAGDQSVPAYVQALLEQTADSLEKLQRTMTRSEENKSQTTNQMMELTSKLGTLSDTMRTEQALMAKLAEGQLAQKAILEKIAHGNAGGGLDESSRSHLRNIDIYAQKLIEEISGGREEVISQVRQEIRLLARTIAAKDG</sequence>
<reference evidence="3" key="2">
    <citation type="submission" date="2020-09" db="EMBL/GenBank/DDBJ databases">
        <authorList>
            <person name="Sun Q."/>
            <person name="Zhou Y."/>
        </authorList>
    </citation>
    <scope>NUCLEOTIDE SEQUENCE</scope>
    <source>
        <strain evidence="3">CGMCC 1.15254</strain>
    </source>
</reference>
<keyword evidence="2" id="KW-1133">Transmembrane helix</keyword>
<feature type="transmembrane region" description="Helical" evidence="2">
    <location>
        <begin position="33"/>
        <end position="52"/>
    </location>
</feature>
<keyword evidence="1" id="KW-0175">Coiled coil</keyword>
<keyword evidence="2" id="KW-0472">Membrane</keyword>
<feature type="coiled-coil region" evidence="1">
    <location>
        <begin position="253"/>
        <end position="287"/>
    </location>
</feature>
<proteinExistence type="predicted"/>
<keyword evidence="3" id="KW-0966">Cell projection</keyword>
<keyword evidence="4" id="KW-1185">Reference proteome</keyword>
<evidence type="ECO:0000313" key="3">
    <source>
        <dbReference type="EMBL" id="GGF54402.1"/>
    </source>
</evidence>
<evidence type="ECO:0000256" key="1">
    <source>
        <dbReference type="SAM" id="Coils"/>
    </source>
</evidence>
<dbReference type="RefSeq" id="WP_188661031.1">
    <property type="nucleotide sequence ID" value="NZ_BMHV01000003.1"/>
</dbReference>
<evidence type="ECO:0000256" key="2">
    <source>
        <dbReference type="SAM" id="Phobius"/>
    </source>
</evidence>
<gene>
    <name evidence="3" type="ORF">GCM10011332_04740</name>
</gene>
<name>A0A917BSK1_9PROT</name>